<reference evidence="1 2" key="1">
    <citation type="submission" date="2024-09" db="EMBL/GenBank/DDBJ databases">
        <authorList>
            <person name="Sun Q."/>
            <person name="Mori K."/>
        </authorList>
    </citation>
    <scope>NUCLEOTIDE SEQUENCE [LARGE SCALE GENOMIC DNA]</scope>
    <source>
        <strain evidence="1 2">JCM 3324</strain>
    </source>
</reference>
<evidence type="ECO:0000313" key="1">
    <source>
        <dbReference type="EMBL" id="MFB9476556.1"/>
    </source>
</evidence>
<name>A0ABV5P295_9ACTN</name>
<sequence length="46" mass="4920">MVLERQALQRRGTPDELAAVVSFLTGPDASFVTGQTIEVNGGWVMA</sequence>
<keyword evidence="2" id="KW-1185">Reference proteome</keyword>
<dbReference type="Pfam" id="PF13561">
    <property type="entry name" value="adh_short_C2"/>
    <property type="match status" value="1"/>
</dbReference>
<dbReference type="EMBL" id="JBHMCF010000051">
    <property type="protein sequence ID" value="MFB9476556.1"/>
    <property type="molecule type" value="Genomic_DNA"/>
</dbReference>
<dbReference type="Gene3D" id="3.40.50.720">
    <property type="entry name" value="NAD(P)-binding Rossmann-like Domain"/>
    <property type="match status" value="1"/>
</dbReference>
<gene>
    <name evidence="1" type="ORF">ACFFR3_44295</name>
</gene>
<accession>A0ABV5P295</accession>
<dbReference type="InterPro" id="IPR036291">
    <property type="entry name" value="NAD(P)-bd_dom_sf"/>
</dbReference>
<dbReference type="SUPFAM" id="SSF51735">
    <property type="entry name" value="NAD(P)-binding Rossmann-fold domains"/>
    <property type="match status" value="1"/>
</dbReference>
<comment type="caution">
    <text evidence="1">The sequence shown here is derived from an EMBL/GenBank/DDBJ whole genome shotgun (WGS) entry which is preliminary data.</text>
</comment>
<dbReference type="RefSeq" id="WP_379485106.1">
    <property type="nucleotide sequence ID" value="NZ_BAAAXS010000001.1"/>
</dbReference>
<dbReference type="Proteomes" id="UP001589568">
    <property type="component" value="Unassembled WGS sequence"/>
</dbReference>
<organism evidence="1 2">
    <name type="scientific">Nonomuraea salmonea</name>
    <dbReference type="NCBI Taxonomy" id="46181"/>
    <lineage>
        <taxon>Bacteria</taxon>
        <taxon>Bacillati</taxon>
        <taxon>Actinomycetota</taxon>
        <taxon>Actinomycetes</taxon>
        <taxon>Streptosporangiales</taxon>
        <taxon>Streptosporangiaceae</taxon>
        <taxon>Nonomuraea</taxon>
    </lineage>
</organism>
<evidence type="ECO:0000313" key="2">
    <source>
        <dbReference type="Proteomes" id="UP001589568"/>
    </source>
</evidence>
<dbReference type="InterPro" id="IPR002347">
    <property type="entry name" value="SDR_fam"/>
</dbReference>
<protein>
    <submittedName>
        <fullName evidence="1">SDR family oxidoreductase</fullName>
    </submittedName>
</protein>
<proteinExistence type="predicted"/>